<dbReference type="EMBL" id="CP001825">
    <property type="protein sequence ID" value="ACZ41206.1"/>
    <property type="molecule type" value="Genomic_DNA"/>
</dbReference>
<keyword evidence="11" id="KW-1185">Reference proteome</keyword>
<name>D1CE50_THET1</name>
<dbReference type="InterPro" id="IPR058533">
    <property type="entry name" value="Cation_efflux_TM"/>
</dbReference>
<dbReference type="FunFam" id="1.20.1510.10:FF:000006">
    <property type="entry name" value="Divalent cation efflux transporter"/>
    <property type="match status" value="1"/>
</dbReference>
<reference evidence="11" key="1">
    <citation type="journal article" date="2010" name="Stand. Genomic Sci.">
        <title>Complete genome sequence of 'Thermobaculum terrenum' type strain (YNP1).</title>
        <authorList>
            <person name="Kiss H."/>
            <person name="Cleland D."/>
            <person name="Lapidus A."/>
            <person name="Lucas S."/>
            <person name="Glavina Del Rio T."/>
            <person name="Nolan M."/>
            <person name="Tice H."/>
            <person name="Han C."/>
            <person name="Goodwin L."/>
            <person name="Pitluck S."/>
            <person name="Liolios K."/>
            <person name="Ivanova N."/>
            <person name="Mavromatis K."/>
            <person name="Ovchinnikova G."/>
            <person name="Pati A."/>
            <person name="Chen A."/>
            <person name="Palaniappan K."/>
            <person name="Land M."/>
            <person name="Hauser L."/>
            <person name="Chang Y."/>
            <person name="Jeffries C."/>
            <person name="Lu M."/>
            <person name="Brettin T."/>
            <person name="Detter J."/>
            <person name="Goker M."/>
            <person name="Tindall B."/>
            <person name="Beck B."/>
            <person name="McDermott T."/>
            <person name="Woyke T."/>
            <person name="Bristow J."/>
            <person name="Eisen J."/>
            <person name="Markowitz V."/>
            <person name="Hugenholtz P."/>
            <person name="Kyrpides N."/>
            <person name="Klenk H."/>
            <person name="Cheng J."/>
        </authorList>
    </citation>
    <scope>NUCLEOTIDE SEQUENCE [LARGE SCALE GENOMIC DNA]</scope>
    <source>
        <strain evidence="11">ATCC BAA-798 / YNP1</strain>
    </source>
</reference>
<dbReference type="SUPFAM" id="SSF160240">
    <property type="entry name" value="Cation efflux protein cytoplasmic domain-like"/>
    <property type="match status" value="1"/>
</dbReference>
<dbReference type="InterPro" id="IPR002524">
    <property type="entry name" value="Cation_efflux"/>
</dbReference>
<gene>
    <name evidence="10" type="ordered locus">Tter_0284</name>
</gene>
<feature type="transmembrane region" description="Helical" evidence="7">
    <location>
        <begin position="217"/>
        <end position="234"/>
    </location>
</feature>
<dbReference type="AlphaFoldDB" id="D1CE50"/>
<proteinExistence type="inferred from homology"/>
<feature type="domain" description="Cation efflux protein transmembrane" evidence="8">
    <location>
        <begin position="49"/>
        <end position="232"/>
    </location>
</feature>
<comment type="subcellular location">
    <subcellularLocation>
        <location evidence="1">Membrane</location>
        <topology evidence="1">Multi-pass membrane protein</topology>
    </subcellularLocation>
</comment>
<dbReference type="KEGG" id="ttr:Tter_0284"/>
<sequence length="341" mass="37567">MSTKGEDHSHEHSGIIHRLADLLHLHTHGDESENFDIEVISSQEGIKALKISLLVLLLTSILQLAIYLPSGSVALLSDTIHNFSDALTSLPLWLALSLSRRPPNRSYTYGYGRIEDVAGVFIVLVIAASALIAAYESILKFFRPHEVRYPLLVALAALVGFCGNELAAWIRISTGKKLGSEALIADGKHAQADGLTSLAVLLGSLGVILGFPLIDPIVGLVIAFFIIFILRDVGFKMWWRLMDAVDPSILDAIERSAGSVEGVQDVHDIRVRWLGHNLQAEMHVTVDEDLPTYASHKILEDVRHKLFHDIPRLEVVNVHADPCGHSGVDHHEHTSHHVINR</sequence>
<feature type="transmembrane region" description="Helical" evidence="7">
    <location>
        <begin position="147"/>
        <end position="172"/>
    </location>
</feature>
<evidence type="ECO:0000256" key="2">
    <source>
        <dbReference type="ARBA" id="ARBA00008114"/>
    </source>
</evidence>
<organism evidence="10 11">
    <name type="scientific">Thermobaculum terrenum (strain ATCC BAA-798 / CCMEE 7001 / YNP1)</name>
    <dbReference type="NCBI Taxonomy" id="525904"/>
    <lineage>
        <taxon>Bacteria</taxon>
        <taxon>Bacillati</taxon>
        <taxon>Chloroflexota</taxon>
        <taxon>Chloroflexia</taxon>
        <taxon>Candidatus Thermobaculales</taxon>
        <taxon>Candidatus Thermobaculaceae</taxon>
        <taxon>Thermobaculum</taxon>
    </lineage>
</organism>
<dbReference type="Gene3D" id="1.20.1510.10">
    <property type="entry name" value="Cation efflux protein transmembrane domain"/>
    <property type="match status" value="1"/>
</dbReference>
<dbReference type="RefSeq" id="WP_012874241.1">
    <property type="nucleotide sequence ID" value="NC_013525.1"/>
</dbReference>
<dbReference type="PANTHER" id="PTHR43840:SF15">
    <property type="entry name" value="MITOCHONDRIAL METAL TRANSPORTER 1-RELATED"/>
    <property type="match status" value="1"/>
</dbReference>
<dbReference type="eggNOG" id="COG0053">
    <property type="taxonomic scope" value="Bacteria"/>
</dbReference>
<evidence type="ECO:0000259" key="9">
    <source>
        <dbReference type="Pfam" id="PF16916"/>
    </source>
</evidence>
<evidence type="ECO:0000256" key="6">
    <source>
        <dbReference type="ARBA" id="ARBA00023136"/>
    </source>
</evidence>
<dbReference type="OrthoDB" id="9813655at2"/>
<dbReference type="InterPro" id="IPR027469">
    <property type="entry name" value="Cation_efflux_TMD_sf"/>
</dbReference>
<evidence type="ECO:0000259" key="8">
    <source>
        <dbReference type="Pfam" id="PF01545"/>
    </source>
</evidence>
<dbReference type="InterPro" id="IPR050291">
    <property type="entry name" value="CDF_Transporter"/>
</dbReference>
<dbReference type="GO" id="GO:0015093">
    <property type="term" value="F:ferrous iron transmembrane transporter activity"/>
    <property type="evidence" value="ECO:0007669"/>
    <property type="project" value="TreeGrafter"/>
</dbReference>
<dbReference type="Proteomes" id="UP000000323">
    <property type="component" value="Chromosome 1"/>
</dbReference>
<feature type="transmembrane region" description="Helical" evidence="7">
    <location>
        <begin position="51"/>
        <end position="68"/>
    </location>
</feature>
<feature type="domain" description="Cation efflux protein cytoplasmic" evidence="9">
    <location>
        <begin position="247"/>
        <end position="323"/>
    </location>
</feature>
<comment type="similarity">
    <text evidence="2">Belongs to the cation diffusion facilitator (CDF) transporter (TC 2.A.4) family.</text>
</comment>
<dbReference type="SUPFAM" id="SSF161111">
    <property type="entry name" value="Cation efflux protein transmembrane domain-like"/>
    <property type="match status" value="1"/>
</dbReference>
<dbReference type="Pfam" id="PF01545">
    <property type="entry name" value="Cation_efflux"/>
    <property type="match status" value="1"/>
</dbReference>
<dbReference type="InterPro" id="IPR036837">
    <property type="entry name" value="Cation_efflux_CTD_sf"/>
</dbReference>
<feature type="transmembrane region" description="Helical" evidence="7">
    <location>
        <begin position="117"/>
        <end position="135"/>
    </location>
</feature>
<accession>D1CE50</accession>
<evidence type="ECO:0000256" key="4">
    <source>
        <dbReference type="ARBA" id="ARBA00022692"/>
    </source>
</evidence>
<protein>
    <submittedName>
        <fullName evidence="10">Cation diffusion facilitator family transporter</fullName>
    </submittedName>
</protein>
<keyword evidence="6 7" id="KW-0472">Membrane</keyword>
<dbReference type="GO" id="GO:0006882">
    <property type="term" value="P:intracellular zinc ion homeostasis"/>
    <property type="evidence" value="ECO:0007669"/>
    <property type="project" value="TreeGrafter"/>
</dbReference>
<dbReference type="NCBIfam" id="TIGR01297">
    <property type="entry name" value="CDF"/>
    <property type="match status" value="1"/>
</dbReference>
<keyword evidence="4 7" id="KW-0812">Transmembrane</keyword>
<evidence type="ECO:0000313" key="11">
    <source>
        <dbReference type="Proteomes" id="UP000000323"/>
    </source>
</evidence>
<dbReference type="HOGENOM" id="CLU_013430_3_1_0"/>
<dbReference type="GO" id="GO:0015086">
    <property type="term" value="F:cadmium ion transmembrane transporter activity"/>
    <property type="evidence" value="ECO:0007669"/>
    <property type="project" value="TreeGrafter"/>
</dbReference>
<evidence type="ECO:0000313" key="10">
    <source>
        <dbReference type="EMBL" id="ACZ41206.1"/>
    </source>
</evidence>
<keyword evidence="3" id="KW-0813">Transport</keyword>
<dbReference type="Gene3D" id="3.30.70.1350">
    <property type="entry name" value="Cation efflux protein, cytoplasmic domain"/>
    <property type="match status" value="1"/>
</dbReference>
<keyword evidence="5 7" id="KW-1133">Transmembrane helix</keyword>
<dbReference type="GO" id="GO:0005886">
    <property type="term" value="C:plasma membrane"/>
    <property type="evidence" value="ECO:0007669"/>
    <property type="project" value="TreeGrafter"/>
</dbReference>
<evidence type="ECO:0000256" key="7">
    <source>
        <dbReference type="SAM" id="Phobius"/>
    </source>
</evidence>
<dbReference type="STRING" id="525904.Tter_0284"/>
<dbReference type="Pfam" id="PF16916">
    <property type="entry name" value="ZT_dimer"/>
    <property type="match status" value="1"/>
</dbReference>
<evidence type="ECO:0000256" key="3">
    <source>
        <dbReference type="ARBA" id="ARBA00022448"/>
    </source>
</evidence>
<evidence type="ECO:0000256" key="5">
    <source>
        <dbReference type="ARBA" id="ARBA00022989"/>
    </source>
</evidence>
<dbReference type="GO" id="GO:0015341">
    <property type="term" value="F:zinc efflux antiporter activity"/>
    <property type="evidence" value="ECO:0007669"/>
    <property type="project" value="TreeGrafter"/>
</dbReference>
<evidence type="ECO:0000256" key="1">
    <source>
        <dbReference type="ARBA" id="ARBA00004141"/>
    </source>
</evidence>
<dbReference type="InterPro" id="IPR027470">
    <property type="entry name" value="Cation_efflux_CTD"/>
</dbReference>
<dbReference type="PANTHER" id="PTHR43840">
    <property type="entry name" value="MITOCHONDRIAL METAL TRANSPORTER 1-RELATED"/>
    <property type="match status" value="1"/>
</dbReference>